<feature type="signal peptide" evidence="7">
    <location>
        <begin position="1"/>
        <end position="30"/>
    </location>
</feature>
<protein>
    <recommendedName>
        <fullName evidence="3 6">Beta-lactamase</fullName>
        <ecNumber evidence="3 6">3.5.2.6</ecNumber>
    </recommendedName>
</protein>
<dbReference type="InterPro" id="IPR023650">
    <property type="entry name" value="Beta-lactam_class-A_AS"/>
</dbReference>
<evidence type="ECO:0000256" key="3">
    <source>
        <dbReference type="ARBA" id="ARBA00012865"/>
    </source>
</evidence>
<evidence type="ECO:0000259" key="8">
    <source>
        <dbReference type="Pfam" id="PF13354"/>
    </source>
</evidence>
<evidence type="ECO:0000256" key="2">
    <source>
        <dbReference type="ARBA" id="ARBA00009009"/>
    </source>
</evidence>
<dbReference type="GO" id="GO:0008800">
    <property type="term" value="F:beta-lactamase activity"/>
    <property type="evidence" value="ECO:0007669"/>
    <property type="project" value="UniProtKB-EC"/>
</dbReference>
<keyword evidence="7" id="KW-0732">Signal</keyword>
<evidence type="ECO:0000256" key="6">
    <source>
        <dbReference type="RuleBase" id="RU361140"/>
    </source>
</evidence>
<dbReference type="Proteomes" id="UP001293718">
    <property type="component" value="Unassembled WGS sequence"/>
</dbReference>
<evidence type="ECO:0000256" key="7">
    <source>
        <dbReference type="SAM" id="SignalP"/>
    </source>
</evidence>
<keyword evidence="10" id="KW-1185">Reference proteome</keyword>
<accession>A0ABU5IHE5</accession>
<feature type="domain" description="Beta-lactamase class A catalytic" evidence="8">
    <location>
        <begin position="55"/>
        <end position="273"/>
    </location>
</feature>
<feature type="chain" id="PRO_5046786722" description="Beta-lactamase" evidence="7">
    <location>
        <begin position="31"/>
        <end position="301"/>
    </location>
</feature>
<dbReference type="Pfam" id="PF13354">
    <property type="entry name" value="Beta-lactamase2"/>
    <property type="match status" value="1"/>
</dbReference>
<dbReference type="EC" id="3.5.2.6" evidence="3 6"/>
<comment type="caution">
    <text evidence="9">The sequence shown here is derived from an EMBL/GenBank/DDBJ whole genome shotgun (WGS) entry which is preliminary data.</text>
</comment>
<dbReference type="InterPro" id="IPR012338">
    <property type="entry name" value="Beta-lactam/transpept-like"/>
</dbReference>
<keyword evidence="4 6" id="KW-0378">Hydrolase</keyword>
<dbReference type="PROSITE" id="PS00146">
    <property type="entry name" value="BETA_LACTAMASE_A"/>
    <property type="match status" value="1"/>
</dbReference>
<dbReference type="EMBL" id="JAXOJX010000030">
    <property type="protein sequence ID" value="MDZ5458494.1"/>
    <property type="molecule type" value="Genomic_DNA"/>
</dbReference>
<evidence type="ECO:0000256" key="5">
    <source>
        <dbReference type="ARBA" id="ARBA00023251"/>
    </source>
</evidence>
<evidence type="ECO:0000256" key="1">
    <source>
        <dbReference type="ARBA" id="ARBA00001526"/>
    </source>
</evidence>
<evidence type="ECO:0000313" key="9">
    <source>
        <dbReference type="EMBL" id="MDZ5458494.1"/>
    </source>
</evidence>
<keyword evidence="5 6" id="KW-0046">Antibiotic resistance</keyword>
<dbReference type="InterPro" id="IPR000871">
    <property type="entry name" value="Beta-lactam_class-A"/>
</dbReference>
<gene>
    <name evidence="9" type="primary">bla</name>
    <name evidence="9" type="ORF">SM757_18100</name>
</gene>
<evidence type="ECO:0000256" key="4">
    <source>
        <dbReference type="ARBA" id="ARBA00022801"/>
    </source>
</evidence>
<sequence>MPMTRITRRQIALTLAGVPLLSALPRTATAGADAGPDALTRALPALEQRLGGRLGVYVLDTQSGRQWTWRADERFPMCSTFKVLACGAVLARVDAGEEALGRRIRFKAEDLVTYSPVTELHASGGGMPLGALCEAAMTRSDNTAANLILRSLGGPAAVTAFARTLGDPATRLDRWETALNEAQPGDPRDTTTPAAMGRNLRTLLLGPHLAPASREQLARWLQANRTGDARLRAGLPAAWRVGDKTGSGDFGTSNDVAVIWPPGRAPVIASVYVTECGAAFEDRNAAIADVARALPAALEAA</sequence>
<dbReference type="SUPFAM" id="SSF56601">
    <property type="entry name" value="beta-lactamase/transpeptidase-like"/>
    <property type="match status" value="1"/>
</dbReference>
<dbReference type="Gene3D" id="3.40.710.10">
    <property type="entry name" value="DD-peptidase/beta-lactamase superfamily"/>
    <property type="match status" value="1"/>
</dbReference>
<comment type="catalytic activity">
    <reaction evidence="1 6">
        <text>a beta-lactam + H2O = a substituted beta-amino acid</text>
        <dbReference type="Rhea" id="RHEA:20401"/>
        <dbReference type="ChEBI" id="CHEBI:15377"/>
        <dbReference type="ChEBI" id="CHEBI:35627"/>
        <dbReference type="ChEBI" id="CHEBI:140347"/>
        <dbReference type="EC" id="3.5.2.6"/>
    </reaction>
</comment>
<dbReference type="NCBIfam" id="NF033103">
    <property type="entry name" value="bla_class_A"/>
    <property type="match status" value="1"/>
</dbReference>
<dbReference type="PANTHER" id="PTHR35333:SF3">
    <property type="entry name" value="BETA-LACTAMASE-TYPE TRANSPEPTIDASE FOLD CONTAINING PROTEIN"/>
    <property type="match status" value="1"/>
</dbReference>
<proteinExistence type="inferred from homology"/>
<dbReference type="PANTHER" id="PTHR35333">
    <property type="entry name" value="BETA-LACTAMASE"/>
    <property type="match status" value="1"/>
</dbReference>
<comment type="similarity">
    <text evidence="2 6">Belongs to the class-A beta-lactamase family.</text>
</comment>
<organism evidence="9 10">
    <name type="scientific">Azohydromonas lata</name>
    <dbReference type="NCBI Taxonomy" id="45677"/>
    <lineage>
        <taxon>Bacteria</taxon>
        <taxon>Pseudomonadati</taxon>
        <taxon>Pseudomonadota</taxon>
        <taxon>Betaproteobacteria</taxon>
        <taxon>Burkholderiales</taxon>
        <taxon>Sphaerotilaceae</taxon>
        <taxon>Azohydromonas</taxon>
    </lineage>
</organism>
<name>A0ABU5IHE5_9BURK</name>
<dbReference type="InterPro" id="IPR045155">
    <property type="entry name" value="Beta-lactam_cat"/>
</dbReference>
<reference evidence="9 10" key="1">
    <citation type="submission" date="2023-11" db="EMBL/GenBank/DDBJ databases">
        <title>Draft genome of Azohydromonas lata strain H1 (DSM1123), a polyhydroxyalkanoate producer.</title>
        <authorList>
            <person name="Traversa D."/>
            <person name="D'Addabbo P."/>
            <person name="Pazzani C."/>
            <person name="Manzari C."/>
            <person name="Chiara M."/>
            <person name="Scrascia M."/>
        </authorList>
    </citation>
    <scope>NUCLEOTIDE SEQUENCE [LARGE SCALE GENOMIC DNA]</scope>
    <source>
        <strain evidence="9 10">H1</strain>
    </source>
</reference>
<dbReference type="PRINTS" id="PR00118">
    <property type="entry name" value="BLACTAMASEA"/>
</dbReference>
<evidence type="ECO:0000313" key="10">
    <source>
        <dbReference type="Proteomes" id="UP001293718"/>
    </source>
</evidence>